<accession>A0A0G1U9S3</accession>
<protein>
    <recommendedName>
        <fullName evidence="3">Toxin-antitoxin system, toxin component, RelE family</fullName>
    </recommendedName>
</protein>
<proteinExistence type="predicted"/>
<dbReference type="InterPro" id="IPR009241">
    <property type="entry name" value="HigB-like"/>
</dbReference>
<evidence type="ECO:0000313" key="2">
    <source>
        <dbReference type="Proteomes" id="UP000034956"/>
    </source>
</evidence>
<comment type="caution">
    <text evidence="1">The sequence shown here is derived from an EMBL/GenBank/DDBJ whole genome shotgun (WGS) entry which is preliminary data.</text>
</comment>
<reference evidence="1 2" key="1">
    <citation type="journal article" date="2015" name="Nature">
        <title>rRNA introns, odd ribosomes, and small enigmatic genomes across a large radiation of phyla.</title>
        <authorList>
            <person name="Brown C.T."/>
            <person name="Hug L.A."/>
            <person name="Thomas B.C."/>
            <person name="Sharon I."/>
            <person name="Castelle C.J."/>
            <person name="Singh A."/>
            <person name="Wilkins M.J."/>
            <person name="Williams K.H."/>
            <person name="Banfield J.F."/>
        </authorList>
    </citation>
    <scope>NUCLEOTIDE SEQUENCE [LARGE SCALE GENOMIC DNA]</scope>
</reference>
<evidence type="ECO:0008006" key="3">
    <source>
        <dbReference type="Google" id="ProtNLM"/>
    </source>
</evidence>
<organism evidence="1 2">
    <name type="scientific">Candidatus Jorgensenbacteria bacterium GW2011_GWA1_48_11</name>
    <dbReference type="NCBI Taxonomy" id="1618660"/>
    <lineage>
        <taxon>Bacteria</taxon>
        <taxon>Candidatus Joergenseniibacteriota</taxon>
    </lineage>
</organism>
<sequence>MEFVFWENTAKKCPILKEIGKDADLRGKVLKKLEAYKQYKFEDLKKMGLIEKIKIKNKNKLHELRLGIGKKECRFLFTYKNEKIHLVMFLIKKSNEIKIREIEVADGRAGIIL</sequence>
<dbReference type="AlphaFoldDB" id="A0A0G1U9S3"/>
<evidence type="ECO:0000313" key="1">
    <source>
        <dbReference type="EMBL" id="KKU90844.1"/>
    </source>
</evidence>
<gene>
    <name evidence="1" type="ORF">UY23_C0006G0053</name>
</gene>
<dbReference type="Pfam" id="PF05973">
    <property type="entry name" value="Gp49"/>
    <property type="match status" value="1"/>
</dbReference>
<dbReference type="Proteomes" id="UP000034956">
    <property type="component" value="Unassembled WGS sequence"/>
</dbReference>
<dbReference type="EMBL" id="LCPF01000006">
    <property type="protein sequence ID" value="KKU90844.1"/>
    <property type="molecule type" value="Genomic_DNA"/>
</dbReference>
<name>A0A0G1U9S3_9BACT</name>